<accession>A0ABY6A8T6</accession>
<name>A0ABY6A8T6_9GAMM</name>
<evidence type="ECO:0000313" key="2">
    <source>
        <dbReference type="Proteomes" id="UP001065322"/>
    </source>
</evidence>
<proteinExistence type="predicted"/>
<dbReference type="EMBL" id="CP054475">
    <property type="protein sequence ID" value="UXD87072.1"/>
    <property type="molecule type" value="Genomic_DNA"/>
</dbReference>
<gene>
    <name evidence="1" type="ORF">HUF19_06275</name>
</gene>
<dbReference type="Proteomes" id="UP001065322">
    <property type="component" value="Chromosome"/>
</dbReference>
<organism evidence="1 2">
    <name type="scientific">Thalassolituus hydrocarboniclasticus</name>
    <dbReference type="NCBI Taxonomy" id="2742796"/>
    <lineage>
        <taxon>Bacteria</taxon>
        <taxon>Pseudomonadati</taxon>
        <taxon>Pseudomonadota</taxon>
        <taxon>Gammaproteobacteria</taxon>
        <taxon>Oceanospirillales</taxon>
        <taxon>Oceanospirillaceae</taxon>
        <taxon>Thalassolituus</taxon>
    </lineage>
</organism>
<keyword evidence="2" id="KW-1185">Reference proteome</keyword>
<evidence type="ECO:0000313" key="1">
    <source>
        <dbReference type="EMBL" id="UXD87072.1"/>
    </source>
</evidence>
<sequence>MGETSGILPFALRVSLRLLNFVPDKIVHGPIRSPGIHAGTYRRRMIQTGVLQAHKTITRNRFSIPALFVLKNCVASE</sequence>
<dbReference type="RefSeq" id="WP_260998986.1">
    <property type="nucleotide sequence ID" value="NZ_CP054475.1"/>
</dbReference>
<reference evidence="2" key="1">
    <citation type="submission" date="2020-06" db="EMBL/GenBank/DDBJ databases">
        <title>Thalassolituus marinus alknpb1M-1, a hydrocarbon-degrading bacterium isolated from the deep-sea overlying water using an in-situ strategy from the South China Sea basin.</title>
        <authorList>
            <person name="Dong C."/>
            <person name="Chen Y."/>
            <person name="Shao Z."/>
        </authorList>
    </citation>
    <scope>NUCLEOTIDE SEQUENCE [LARGE SCALE GENOMIC DNA]</scope>
    <source>
        <strain evidence="2">alknpb1M-1</strain>
    </source>
</reference>
<protein>
    <submittedName>
        <fullName evidence="1">Uncharacterized protein</fullName>
    </submittedName>
</protein>